<sequence>MQAFHHFSTSMNESLDSYSSSQLVVFSRNVHEGRNITQELASLHSIYVIVMGEDLFNELKKKTFSDYNMDWANLSCLTVDARKDTSGKGKAWLIK</sequence>
<name>A0A8X6WPN0_9ARAC</name>
<comment type="caution">
    <text evidence="1">The sequence shown here is derived from an EMBL/GenBank/DDBJ whole genome shotgun (WGS) entry which is preliminary data.</text>
</comment>
<gene>
    <name evidence="1" type="ORF">TNIN_32031</name>
</gene>
<evidence type="ECO:0000313" key="2">
    <source>
        <dbReference type="Proteomes" id="UP000886998"/>
    </source>
</evidence>
<accession>A0A8X6WPN0</accession>
<protein>
    <submittedName>
        <fullName evidence="1">Uncharacterized protein</fullName>
    </submittedName>
</protein>
<dbReference type="EMBL" id="BMAV01001139">
    <property type="protein sequence ID" value="GFY39023.1"/>
    <property type="molecule type" value="Genomic_DNA"/>
</dbReference>
<keyword evidence="2" id="KW-1185">Reference proteome</keyword>
<proteinExistence type="predicted"/>
<dbReference type="Proteomes" id="UP000886998">
    <property type="component" value="Unassembled WGS sequence"/>
</dbReference>
<dbReference type="AlphaFoldDB" id="A0A8X6WPN0"/>
<dbReference type="OrthoDB" id="6417506at2759"/>
<reference evidence="1" key="1">
    <citation type="submission" date="2020-08" db="EMBL/GenBank/DDBJ databases">
        <title>Multicomponent nature underlies the extraordinary mechanical properties of spider dragline silk.</title>
        <authorList>
            <person name="Kono N."/>
            <person name="Nakamura H."/>
            <person name="Mori M."/>
            <person name="Yoshida Y."/>
            <person name="Ohtoshi R."/>
            <person name="Malay A.D."/>
            <person name="Moran D.A.P."/>
            <person name="Tomita M."/>
            <person name="Numata K."/>
            <person name="Arakawa K."/>
        </authorList>
    </citation>
    <scope>NUCLEOTIDE SEQUENCE</scope>
</reference>
<evidence type="ECO:0000313" key="1">
    <source>
        <dbReference type="EMBL" id="GFY39023.1"/>
    </source>
</evidence>
<organism evidence="1 2">
    <name type="scientific">Trichonephila inaurata madagascariensis</name>
    <dbReference type="NCBI Taxonomy" id="2747483"/>
    <lineage>
        <taxon>Eukaryota</taxon>
        <taxon>Metazoa</taxon>
        <taxon>Ecdysozoa</taxon>
        <taxon>Arthropoda</taxon>
        <taxon>Chelicerata</taxon>
        <taxon>Arachnida</taxon>
        <taxon>Araneae</taxon>
        <taxon>Araneomorphae</taxon>
        <taxon>Entelegynae</taxon>
        <taxon>Araneoidea</taxon>
        <taxon>Nephilidae</taxon>
        <taxon>Trichonephila</taxon>
        <taxon>Trichonephila inaurata</taxon>
    </lineage>
</organism>